<sequence length="437" mass="47210">MDKTQSFIEGSDSNQPVNSTSRVALASFIGTTIEFYDFYIYATAAALVIGPVFFPGSSPSAQILQSFATFGIAFVARPIGAMLFGHFGDRIGRKSTLVFSLILMGIATMLIGLLPGYAAIGFWAPFLLCILRLAQGLGLGGEWGGAALLATENAPEDKRALFGMFPQLGPSVGFLMSNGVFFIIALTLTNEQFLAWGWRIPFIFSALLVVIGLYIRLKLVESPIFTEALKKNNPPKVPVLEMFKCHWSTLALGSLSMVGCYTLFYITTAFLLQFGTKHLGIANQTFLGFLCIAVVFMAVATPISALLSDKYGRKPVLIIGLILTILSGMVMVPFMESDSNFLVLAFLCIELFLMGVIFAPMGALLPEIFPINIRYTGSSAAYSIGGILGASIAPIVANYLVNEGGLLWVGYYVSFASLISFIAMLLIKETKNSDFSC</sequence>
<feature type="transmembrane region" description="Helical" evidence="8">
    <location>
        <begin position="38"/>
        <end position="57"/>
    </location>
</feature>
<dbReference type="AlphaFoldDB" id="A0A3Q9JIU7"/>
<dbReference type="Pfam" id="PF00083">
    <property type="entry name" value="Sugar_tr"/>
    <property type="match status" value="1"/>
</dbReference>
<feature type="transmembrane region" description="Helical" evidence="8">
    <location>
        <begin position="341"/>
        <end position="359"/>
    </location>
</feature>
<evidence type="ECO:0000256" key="7">
    <source>
        <dbReference type="ARBA" id="ARBA00023136"/>
    </source>
</evidence>
<keyword evidence="5 8" id="KW-0812">Transmembrane</keyword>
<keyword evidence="11" id="KW-1185">Reference proteome</keyword>
<evidence type="ECO:0000256" key="4">
    <source>
        <dbReference type="ARBA" id="ARBA00022519"/>
    </source>
</evidence>
<evidence type="ECO:0000313" key="10">
    <source>
        <dbReference type="EMBL" id="AZS50502.1"/>
    </source>
</evidence>
<evidence type="ECO:0000256" key="1">
    <source>
        <dbReference type="ARBA" id="ARBA00004429"/>
    </source>
</evidence>
<dbReference type="Pfam" id="PF07690">
    <property type="entry name" value="MFS_1"/>
    <property type="match status" value="1"/>
</dbReference>
<dbReference type="InterPro" id="IPR036259">
    <property type="entry name" value="MFS_trans_sf"/>
</dbReference>
<evidence type="ECO:0000313" key="11">
    <source>
        <dbReference type="Proteomes" id="UP000273143"/>
    </source>
</evidence>
<organism evidence="10 11">
    <name type="scientific">Entomomonas moraniae</name>
    <dbReference type="NCBI Taxonomy" id="2213226"/>
    <lineage>
        <taxon>Bacteria</taxon>
        <taxon>Pseudomonadati</taxon>
        <taxon>Pseudomonadota</taxon>
        <taxon>Gammaproteobacteria</taxon>
        <taxon>Pseudomonadales</taxon>
        <taxon>Pseudomonadaceae</taxon>
        <taxon>Entomomonas</taxon>
    </lineage>
</organism>
<evidence type="ECO:0000256" key="5">
    <source>
        <dbReference type="ARBA" id="ARBA00022692"/>
    </source>
</evidence>
<evidence type="ECO:0000256" key="6">
    <source>
        <dbReference type="ARBA" id="ARBA00022989"/>
    </source>
</evidence>
<dbReference type="InterPro" id="IPR004736">
    <property type="entry name" value="MHS_symport"/>
</dbReference>
<feature type="transmembrane region" description="Helical" evidence="8">
    <location>
        <begin position="160"/>
        <end position="184"/>
    </location>
</feature>
<keyword evidence="3" id="KW-1003">Cell membrane</keyword>
<evidence type="ECO:0000259" key="9">
    <source>
        <dbReference type="PROSITE" id="PS50850"/>
    </source>
</evidence>
<dbReference type="GO" id="GO:0005886">
    <property type="term" value="C:plasma membrane"/>
    <property type="evidence" value="ECO:0007669"/>
    <property type="project" value="UniProtKB-SubCell"/>
</dbReference>
<accession>A0A3Q9JIU7</accession>
<feature type="transmembrane region" description="Helical" evidence="8">
    <location>
        <begin position="380"/>
        <end position="400"/>
    </location>
</feature>
<dbReference type="InterPro" id="IPR011701">
    <property type="entry name" value="MFS"/>
</dbReference>
<dbReference type="Proteomes" id="UP000273143">
    <property type="component" value="Chromosome"/>
</dbReference>
<dbReference type="KEGG" id="emo:DM558_06810"/>
<keyword evidence="6 8" id="KW-1133">Transmembrane helix</keyword>
<feature type="transmembrane region" description="Helical" evidence="8">
    <location>
        <begin position="250"/>
        <end position="274"/>
    </location>
</feature>
<proteinExistence type="predicted"/>
<feature type="domain" description="Major facilitator superfamily (MFS) profile" evidence="9">
    <location>
        <begin position="23"/>
        <end position="432"/>
    </location>
</feature>
<dbReference type="Gene3D" id="1.20.1250.20">
    <property type="entry name" value="MFS general substrate transporter like domains"/>
    <property type="match status" value="1"/>
</dbReference>
<dbReference type="PANTHER" id="PTHR43045">
    <property type="entry name" value="SHIKIMATE TRANSPORTER"/>
    <property type="match status" value="1"/>
</dbReference>
<dbReference type="EMBL" id="CP029822">
    <property type="protein sequence ID" value="AZS50502.1"/>
    <property type="molecule type" value="Genomic_DNA"/>
</dbReference>
<evidence type="ECO:0000256" key="2">
    <source>
        <dbReference type="ARBA" id="ARBA00022448"/>
    </source>
</evidence>
<feature type="transmembrane region" description="Helical" evidence="8">
    <location>
        <begin position="406"/>
        <end position="427"/>
    </location>
</feature>
<dbReference type="FunFam" id="1.20.1250.20:FF:000001">
    <property type="entry name" value="Dicarboxylate MFS transporter"/>
    <property type="match status" value="1"/>
</dbReference>
<dbReference type="InterPro" id="IPR005828">
    <property type="entry name" value="MFS_sugar_transport-like"/>
</dbReference>
<dbReference type="PROSITE" id="PS50850">
    <property type="entry name" value="MFS"/>
    <property type="match status" value="1"/>
</dbReference>
<dbReference type="GO" id="GO:0022857">
    <property type="term" value="F:transmembrane transporter activity"/>
    <property type="evidence" value="ECO:0007669"/>
    <property type="project" value="InterPro"/>
</dbReference>
<keyword evidence="7 8" id="KW-0472">Membrane</keyword>
<dbReference type="PROSITE" id="PS00216">
    <property type="entry name" value="SUGAR_TRANSPORT_1"/>
    <property type="match status" value="1"/>
</dbReference>
<dbReference type="InterPro" id="IPR005829">
    <property type="entry name" value="Sugar_transporter_CS"/>
</dbReference>
<dbReference type="CDD" id="cd17369">
    <property type="entry name" value="MFS_ShiA_like"/>
    <property type="match status" value="1"/>
</dbReference>
<feature type="transmembrane region" description="Helical" evidence="8">
    <location>
        <begin position="96"/>
        <end position="114"/>
    </location>
</feature>
<dbReference type="PANTHER" id="PTHR43045:SF2">
    <property type="entry name" value="INNER MEMBRANE METABOLITE TRANSPORT PROTEIN YHJE"/>
    <property type="match status" value="1"/>
</dbReference>
<keyword evidence="4" id="KW-0997">Cell inner membrane</keyword>
<name>A0A3Q9JIU7_9GAMM</name>
<gene>
    <name evidence="10" type="ORF">DM558_06810</name>
</gene>
<dbReference type="SUPFAM" id="SSF103473">
    <property type="entry name" value="MFS general substrate transporter"/>
    <property type="match status" value="1"/>
</dbReference>
<dbReference type="NCBIfam" id="TIGR00883">
    <property type="entry name" value="2A0106"/>
    <property type="match status" value="1"/>
</dbReference>
<feature type="transmembrane region" description="Helical" evidence="8">
    <location>
        <begin position="63"/>
        <end position="84"/>
    </location>
</feature>
<comment type="subcellular location">
    <subcellularLocation>
        <location evidence="1">Cell inner membrane</location>
        <topology evidence="1">Multi-pass membrane protein</topology>
    </subcellularLocation>
</comment>
<evidence type="ECO:0000256" key="3">
    <source>
        <dbReference type="ARBA" id="ARBA00022475"/>
    </source>
</evidence>
<keyword evidence="2" id="KW-0813">Transport</keyword>
<dbReference type="RefSeq" id="WP_127162908.1">
    <property type="nucleotide sequence ID" value="NZ_CP029822.1"/>
</dbReference>
<feature type="transmembrane region" description="Helical" evidence="8">
    <location>
        <begin position="316"/>
        <end position="335"/>
    </location>
</feature>
<dbReference type="InterPro" id="IPR020846">
    <property type="entry name" value="MFS_dom"/>
</dbReference>
<evidence type="ECO:0000256" key="8">
    <source>
        <dbReference type="SAM" id="Phobius"/>
    </source>
</evidence>
<protein>
    <submittedName>
        <fullName evidence="10">MFS transporter</fullName>
    </submittedName>
</protein>
<feature type="transmembrane region" description="Helical" evidence="8">
    <location>
        <begin position="286"/>
        <end position="307"/>
    </location>
</feature>
<reference evidence="11" key="1">
    <citation type="submission" date="2018-06" db="EMBL/GenBank/DDBJ databases">
        <title>Complete genome of Pseudomonas insecticola strain QZS01.</title>
        <authorList>
            <person name="Wang J."/>
            <person name="Su Q."/>
        </authorList>
    </citation>
    <scope>NUCLEOTIDE SEQUENCE [LARGE SCALE GENOMIC DNA]</scope>
    <source>
        <strain evidence="11">QZS01</strain>
    </source>
</reference>
<feature type="transmembrane region" description="Helical" evidence="8">
    <location>
        <begin position="196"/>
        <end position="215"/>
    </location>
</feature>